<keyword evidence="3" id="KW-1185">Reference proteome</keyword>
<organism evidence="2 3">
    <name type="scientific">Protaetiibacter intestinalis</name>
    <dbReference type="NCBI Taxonomy" id="2419774"/>
    <lineage>
        <taxon>Bacteria</taxon>
        <taxon>Bacillati</taxon>
        <taxon>Actinomycetota</taxon>
        <taxon>Actinomycetes</taxon>
        <taxon>Micrococcales</taxon>
        <taxon>Microbacteriaceae</taxon>
        <taxon>Protaetiibacter</taxon>
    </lineage>
</organism>
<feature type="transmembrane region" description="Helical" evidence="1">
    <location>
        <begin position="204"/>
        <end position="225"/>
    </location>
</feature>
<keyword evidence="1" id="KW-1133">Transmembrane helix</keyword>
<dbReference type="EMBL" id="CP032630">
    <property type="protein sequence ID" value="AYF98969.1"/>
    <property type="molecule type" value="Genomic_DNA"/>
</dbReference>
<feature type="transmembrane region" description="Helical" evidence="1">
    <location>
        <begin position="104"/>
        <end position="127"/>
    </location>
</feature>
<keyword evidence="1" id="KW-0812">Transmembrane</keyword>
<evidence type="ECO:0000313" key="2">
    <source>
        <dbReference type="EMBL" id="AYF98969.1"/>
    </source>
</evidence>
<name>A0A387BDK4_9MICO</name>
<feature type="transmembrane region" description="Helical" evidence="1">
    <location>
        <begin position="71"/>
        <end position="92"/>
    </location>
</feature>
<dbReference type="SUPFAM" id="SSF81324">
    <property type="entry name" value="Voltage-gated potassium channels"/>
    <property type="match status" value="1"/>
</dbReference>
<keyword evidence="1" id="KW-0472">Membrane</keyword>
<dbReference type="Proteomes" id="UP000278886">
    <property type="component" value="Chromosome"/>
</dbReference>
<feature type="transmembrane region" description="Helical" evidence="1">
    <location>
        <begin position="40"/>
        <end position="59"/>
    </location>
</feature>
<dbReference type="RefSeq" id="WP_120763338.1">
    <property type="nucleotide sequence ID" value="NZ_CP032630.1"/>
</dbReference>
<reference evidence="3" key="1">
    <citation type="submission" date="2018-09" db="EMBL/GenBank/DDBJ databases">
        <title>Genome sequencing of strain 2DFWR-13.</title>
        <authorList>
            <person name="Heo J."/>
            <person name="Kim S.-J."/>
            <person name="Kwon S.-W."/>
        </authorList>
    </citation>
    <scope>NUCLEOTIDE SEQUENCE [LARGE SCALE GENOMIC DNA]</scope>
    <source>
        <strain evidence="3">2DFWR-13</strain>
    </source>
</reference>
<accession>A0A387BDK4</accession>
<sequence>MTAADFRARPEHRWPVVVALLVAVVLYLLLPGAFLPALRYTIAGICLLALVPLIVFNPVRLTRETRLSRRLSIALAVVLLLANQVALVQLGYQLLVAHNSDAPAILLAAVQVWATNVIAYAIIYWELDRGGPVARRRDARDALPPADFRFPQDEDDDAVAEVAVRSSTRADWSPQFFDYLYFSTTDAMAFSPTDVMPLSIRAKALMLLESLSGFVVLALVIARAVNVMGG</sequence>
<dbReference type="Gene3D" id="1.10.287.70">
    <property type="match status" value="1"/>
</dbReference>
<evidence type="ECO:0000256" key="1">
    <source>
        <dbReference type="SAM" id="Phobius"/>
    </source>
</evidence>
<gene>
    <name evidence="2" type="ORF">D7I47_12375</name>
</gene>
<evidence type="ECO:0000313" key="3">
    <source>
        <dbReference type="Proteomes" id="UP000278886"/>
    </source>
</evidence>
<dbReference type="AlphaFoldDB" id="A0A387BDK4"/>
<proteinExistence type="predicted"/>
<dbReference type="KEGG" id="lyd:D7I47_12375"/>
<dbReference type="OrthoDB" id="5402524at2"/>
<protein>
    <submittedName>
        <fullName evidence="2">DUF1345 domain-containing protein</fullName>
    </submittedName>
</protein>
<feature type="transmembrane region" description="Helical" evidence="1">
    <location>
        <begin position="12"/>
        <end position="34"/>
    </location>
</feature>